<feature type="compositionally biased region" description="Low complexity" evidence="1">
    <location>
        <begin position="70"/>
        <end position="86"/>
    </location>
</feature>
<sequence length="777" mass="87891">MTHTPHSSTVDAAKQEDAHDMSCTCSLCTERIVHYTPEKGLRFQTTPDTERSIESFRLPKKQISRRSDVSDTASSLQPSSPSTRSAGSKRSWIWSDGEDSDSDTEYSYKRLRRQSSSDCPRIYLPRSDDTFVDFCNSPGTVFVDKTQCISLLPDRFRYVLLRPPRFGKSTLLTTLLEYYDIHGADRFSERFGSLAVVQGSQCAARHNQHLCLFINLESFSVYSSVADFTVRLTNKISSVLGQFLARYCTELSASKEDESLSNANITFEAIFKLVRAHNRTLFVTIDDFDSPFRWSSGHFGCRWGLYNLATPQEVAKLLDLHLWEPLLTGSDVIHKLLVAGTILPDRSLLQKLQISTSPELKLSCGFSVQETKQFIASTLSETEDMADLENACGGYVFSSEHDSGTGNLLQPQQIIDWMSKRTHSRDGNDPFRLLSNILDVLPEESSDPRVLTVNRLIGLLAAGVVEMDCEVDALIDHDPKAPTWSALYYAGALTKDPRRPRTYRIPNSTVLSLIHSRSDELFADRHKLQWAFFDAWAAYCCKRPDAGRFLSLLSRVLRDEAQRCLANGSRQEPDLRGVFELVMRNARTMVRNASPPVILLPDDAPVQVQDYSPSDKLVTLDLKTVTLLGMWRGEHPSDDERMPTVQELQQLHAGLRDLDDGAIFERQYRVWSPTLRAMEIVRVGDLLESEPQHAQFLAVGGDRVLARLPQLAVSEEEEAEEEEEDGGFPEFDYWCADDLMEEEDADQWEEDADQWKEDEISMPGCDLHTTFIPADFE</sequence>
<name>A0AAD6YB34_9AGAR</name>
<dbReference type="Pfam" id="PF09820">
    <property type="entry name" value="AAA-ATPase_like"/>
    <property type="match status" value="1"/>
</dbReference>
<dbReference type="PANTHER" id="PTHR34825:SF1">
    <property type="entry name" value="AAA-ATPASE-LIKE DOMAIN-CONTAINING PROTEIN"/>
    <property type="match status" value="1"/>
</dbReference>
<gene>
    <name evidence="3" type="ORF">GGX14DRAFT_636947</name>
</gene>
<dbReference type="AlphaFoldDB" id="A0AAD6YB34"/>
<evidence type="ECO:0000313" key="3">
    <source>
        <dbReference type="EMBL" id="KAJ7206775.1"/>
    </source>
</evidence>
<dbReference type="EMBL" id="JARJCW010000038">
    <property type="protein sequence ID" value="KAJ7206775.1"/>
    <property type="molecule type" value="Genomic_DNA"/>
</dbReference>
<dbReference type="Proteomes" id="UP001219525">
    <property type="component" value="Unassembled WGS sequence"/>
</dbReference>
<dbReference type="InterPro" id="IPR018631">
    <property type="entry name" value="AAA-ATPase-like_dom"/>
</dbReference>
<evidence type="ECO:0000313" key="4">
    <source>
        <dbReference type="Proteomes" id="UP001219525"/>
    </source>
</evidence>
<evidence type="ECO:0000259" key="2">
    <source>
        <dbReference type="Pfam" id="PF09820"/>
    </source>
</evidence>
<proteinExistence type="predicted"/>
<protein>
    <recommendedName>
        <fullName evidence="2">AAA-ATPase-like domain-containing protein</fullName>
    </recommendedName>
</protein>
<feature type="region of interest" description="Disordered" evidence="1">
    <location>
        <begin position="58"/>
        <end position="103"/>
    </location>
</feature>
<evidence type="ECO:0000256" key="1">
    <source>
        <dbReference type="SAM" id="MobiDB-lite"/>
    </source>
</evidence>
<dbReference type="PANTHER" id="PTHR34825">
    <property type="entry name" value="CONSERVED PROTEIN, WITH A WEAK D-GALACTARATE DEHYDRATASE/ALTRONATE HYDROLASE DOMAIN"/>
    <property type="match status" value="1"/>
</dbReference>
<feature type="domain" description="AAA-ATPase-like" evidence="2">
    <location>
        <begin position="138"/>
        <end position="292"/>
    </location>
</feature>
<organism evidence="3 4">
    <name type="scientific">Mycena pura</name>
    <dbReference type="NCBI Taxonomy" id="153505"/>
    <lineage>
        <taxon>Eukaryota</taxon>
        <taxon>Fungi</taxon>
        <taxon>Dikarya</taxon>
        <taxon>Basidiomycota</taxon>
        <taxon>Agaricomycotina</taxon>
        <taxon>Agaricomycetes</taxon>
        <taxon>Agaricomycetidae</taxon>
        <taxon>Agaricales</taxon>
        <taxon>Marasmiineae</taxon>
        <taxon>Mycenaceae</taxon>
        <taxon>Mycena</taxon>
    </lineage>
</organism>
<comment type="caution">
    <text evidence="3">The sequence shown here is derived from an EMBL/GenBank/DDBJ whole genome shotgun (WGS) entry which is preliminary data.</text>
</comment>
<accession>A0AAD6YB34</accession>
<reference evidence="3" key="1">
    <citation type="submission" date="2023-03" db="EMBL/GenBank/DDBJ databases">
        <title>Massive genome expansion in bonnet fungi (Mycena s.s.) driven by repeated elements and novel gene families across ecological guilds.</title>
        <authorList>
            <consortium name="Lawrence Berkeley National Laboratory"/>
            <person name="Harder C.B."/>
            <person name="Miyauchi S."/>
            <person name="Viragh M."/>
            <person name="Kuo A."/>
            <person name="Thoen E."/>
            <person name="Andreopoulos B."/>
            <person name="Lu D."/>
            <person name="Skrede I."/>
            <person name="Drula E."/>
            <person name="Henrissat B."/>
            <person name="Morin E."/>
            <person name="Kohler A."/>
            <person name="Barry K."/>
            <person name="LaButti K."/>
            <person name="Morin E."/>
            <person name="Salamov A."/>
            <person name="Lipzen A."/>
            <person name="Mereny Z."/>
            <person name="Hegedus B."/>
            <person name="Baldrian P."/>
            <person name="Stursova M."/>
            <person name="Weitz H."/>
            <person name="Taylor A."/>
            <person name="Grigoriev I.V."/>
            <person name="Nagy L.G."/>
            <person name="Martin F."/>
            <person name="Kauserud H."/>
        </authorList>
    </citation>
    <scope>NUCLEOTIDE SEQUENCE</scope>
    <source>
        <strain evidence="3">9144</strain>
    </source>
</reference>
<keyword evidence="4" id="KW-1185">Reference proteome</keyword>